<keyword evidence="1" id="KW-0678">Repressor</keyword>
<evidence type="ECO:0000313" key="7">
    <source>
        <dbReference type="Proteomes" id="UP000294547"/>
    </source>
</evidence>
<keyword evidence="4" id="KW-0804">Transcription</keyword>
<dbReference type="Pfam" id="PF00455">
    <property type="entry name" value="DeoRC"/>
    <property type="match status" value="1"/>
</dbReference>
<proteinExistence type="predicted"/>
<dbReference type="PRINTS" id="PR00037">
    <property type="entry name" value="HTHLACR"/>
</dbReference>
<dbReference type="PANTHER" id="PTHR30363">
    <property type="entry name" value="HTH-TYPE TRANSCRIPTIONAL REGULATOR SRLR-RELATED"/>
    <property type="match status" value="1"/>
</dbReference>
<gene>
    <name evidence="6" type="ORF">EDD54_0101</name>
</gene>
<accession>A0A4R6RIE9</accession>
<reference evidence="6 7" key="1">
    <citation type="submission" date="2019-03" db="EMBL/GenBank/DDBJ databases">
        <title>Genomic Encyclopedia of Type Strains, Phase IV (KMG-IV): sequencing the most valuable type-strain genomes for metagenomic binning, comparative biology and taxonomic classification.</title>
        <authorList>
            <person name="Goeker M."/>
        </authorList>
    </citation>
    <scope>NUCLEOTIDE SEQUENCE [LARGE SCALE GENOMIC DNA]</scope>
    <source>
        <strain evidence="6 7">DSM 102969</strain>
    </source>
</reference>
<feature type="domain" description="HTH deoR-type" evidence="5">
    <location>
        <begin position="3"/>
        <end position="58"/>
    </location>
</feature>
<dbReference type="PANTHER" id="PTHR30363:SF4">
    <property type="entry name" value="GLYCEROL-3-PHOSPHATE REGULON REPRESSOR"/>
    <property type="match status" value="1"/>
</dbReference>
<dbReference type="SUPFAM" id="SSF100950">
    <property type="entry name" value="NagB/RpiA/CoA transferase-like"/>
    <property type="match status" value="1"/>
</dbReference>
<dbReference type="InterPro" id="IPR037171">
    <property type="entry name" value="NagB/RpiA_transferase-like"/>
</dbReference>
<keyword evidence="7" id="KW-1185">Reference proteome</keyword>
<dbReference type="SUPFAM" id="SSF46785">
    <property type="entry name" value="Winged helix' DNA-binding domain"/>
    <property type="match status" value="1"/>
</dbReference>
<name>A0A4R6RIE9_9HYPH</name>
<dbReference type="InterPro" id="IPR050313">
    <property type="entry name" value="Carb_Metab_HTH_regulators"/>
</dbReference>
<dbReference type="SMART" id="SM00420">
    <property type="entry name" value="HTH_DEOR"/>
    <property type="match status" value="1"/>
</dbReference>
<dbReference type="GO" id="GO:0003677">
    <property type="term" value="F:DNA binding"/>
    <property type="evidence" value="ECO:0007669"/>
    <property type="project" value="UniProtKB-KW"/>
</dbReference>
<evidence type="ECO:0000256" key="3">
    <source>
        <dbReference type="ARBA" id="ARBA00023125"/>
    </source>
</evidence>
<comment type="caution">
    <text evidence="6">The sequence shown here is derived from an EMBL/GenBank/DDBJ whole genome shotgun (WGS) entry which is preliminary data.</text>
</comment>
<sequence length="250" mass="25792">MLASQRRALILETLAREGQVVAKVAAERFGLSVDTIRRDLREMAAEGLLQRVHGGALPASPALADFAARQSIATDAKDRIGRAAAALVRPGSVVFVDGGTTAGRLARHLPPDLAATVVTHAPSVALELLDKPGIEVVLVGGRLFRHSVVAVGAAAAAAIAEVRADTVFLGVTGIHPEHGLTTGDYEEARIKRAMIAASADCVVLASAEKIAAVSPWRIAPFEATTTVVALDPPEEFAAAAARAGVQILAA</sequence>
<dbReference type="InterPro" id="IPR014036">
    <property type="entry name" value="DeoR-like_C"/>
</dbReference>
<evidence type="ECO:0000256" key="1">
    <source>
        <dbReference type="ARBA" id="ARBA00022491"/>
    </source>
</evidence>
<evidence type="ECO:0000313" key="6">
    <source>
        <dbReference type="EMBL" id="TDP86233.1"/>
    </source>
</evidence>
<dbReference type="InterPro" id="IPR018356">
    <property type="entry name" value="Tscrpt_reg_HTH_DeoR_CS"/>
</dbReference>
<dbReference type="Gene3D" id="3.40.50.1360">
    <property type="match status" value="1"/>
</dbReference>
<dbReference type="PROSITE" id="PS00894">
    <property type="entry name" value="HTH_DEOR_1"/>
    <property type="match status" value="1"/>
</dbReference>
<protein>
    <submittedName>
        <fullName evidence="6">DeoR family transcriptional regulator</fullName>
    </submittedName>
</protein>
<dbReference type="InterPro" id="IPR036390">
    <property type="entry name" value="WH_DNA-bd_sf"/>
</dbReference>
<dbReference type="GO" id="GO:0003700">
    <property type="term" value="F:DNA-binding transcription factor activity"/>
    <property type="evidence" value="ECO:0007669"/>
    <property type="project" value="InterPro"/>
</dbReference>
<evidence type="ECO:0000256" key="4">
    <source>
        <dbReference type="ARBA" id="ARBA00023163"/>
    </source>
</evidence>
<evidence type="ECO:0000259" key="5">
    <source>
        <dbReference type="PROSITE" id="PS51000"/>
    </source>
</evidence>
<dbReference type="SMART" id="SM01134">
    <property type="entry name" value="DeoRC"/>
    <property type="match status" value="1"/>
</dbReference>
<dbReference type="Pfam" id="PF08220">
    <property type="entry name" value="HTH_DeoR"/>
    <property type="match status" value="1"/>
</dbReference>
<dbReference type="OrthoDB" id="9814815at2"/>
<dbReference type="AlphaFoldDB" id="A0A4R6RIE9"/>
<dbReference type="PROSITE" id="PS51000">
    <property type="entry name" value="HTH_DEOR_2"/>
    <property type="match status" value="1"/>
</dbReference>
<keyword evidence="2" id="KW-0805">Transcription regulation</keyword>
<evidence type="ECO:0000256" key="2">
    <source>
        <dbReference type="ARBA" id="ARBA00023015"/>
    </source>
</evidence>
<dbReference type="RefSeq" id="WP_126541757.1">
    <property type="nucleotide sequence ID" value="NZ_BSPM01000008.1"/>
</dbReference>
<dbReference type="EMBL" id="SNXY01000006">
    <property type="protein sequence ID" value="TDP86233.1"/>
    <property type="molecule type" value="Genomic_DNA"/>
</dbReference>
<keyword evidence="3" id="KW-0238">DNA-binding</keyword>
<dbReference type="InterPro" id="IPR001034">
    <property type="entry name" value="DeoR_HTH"/>
</dbReference>
<dbReference type="Proteomes" id="UP000294547">
    <property type="component" value="Unassembled WGS sequence"/>
</dbReference>
<organism evidence="6 7">
    <name type="scientific">Oharaeibacter diazotrophicus</name>
    <dbReference type="NCBI Taxonomy" id="1920512"/>
    <lineage>
        <taxon>Bacteria</taxon>
        <taxon>Pseudomonadati</taxon>
        <taxon>Pseudomonadota</taxon>
        <taxon>Alphaproteobacteria</taxon>
        <taxon>Hyphomicrobiales</taxon>
        <taxon>Pleomorphomonadaceae</taxon>
        <taxon>Oharaeibacter</taxon>
    </lineage>
</organism>